<sequence>MSTPYSSIRNIIKEGCVVKQGHIIWNWYNRWLVLTKEQLYYYDESKQKLRGTVPLDFASVKSCEIVDHPFSFEVYCPVQNKTYFFEALSEEERASWIKKISEVVDISEPTDYHHLTHVAYEEGGFVGIPYEWENVFLACGITREEIKSNKEDAIKVLEFTQIFQDDETEETQKQPLPENDVPVLLKELITSGDPTMLYKDYVPIGEGMSGVVFHCYETSTNKEVAMKKVLIKNDSVNVQEIKIMQTLNQRNIVGYLGCYELDNYLYIAMEYMDRNNLTAMLDFFPEFSLSERHIAYVVHESNAALKYLHSLHRIHRDIKSDNILLNHRGEVKLADFGISVQLTKRKSKRNTVVGTPYWMAPEVIKGKDYGTNIDIWSLGIMCREMMEGVPPYIDDPPLRALFKISTKGIPPVQYGDYTQTILDFVDKCLTFDPTKRPDCEELDKDPFMSLACSREEFAEFIQKIVQQAEK</sequence>
<dbReference type="InterPro" id="IPR011993">
    <property type="entry name" value="PH-like_dom_sf"/>
</dbReference>
<evidence type="ECO:0000313" key="10">
    <source>
        <dbReference type="EMBL" id="EDR28083.1"/>
    </source>
</evidence>
<evidence type="ECO:0000256" key="6">
    <source>
        <dbReference type="PROSITE-ProRule" id="PRU10141"/>
    </source>
</evidence>
<dbReference type="CDD" id="cd06614">
    <property type="entry name" value="STKc_PAK"/>
    <property type="match status" value="1"/>
</dbReference>
<reference evidence="11" key="1">
    <citation type="submission" date="2007-12" db="EMBL/GenBank/DDBJ databases">
        <title>Annotation of Entamoeba dispar SAW760.</title>
        <authorList>
            <person name="Lorenzi H."/>
            <person name="Inman J."/>
            <person name="Schobel S."/>
            <person name="Amedeo P."/>
            <person name="Caler E."/>
        </authorList>
    </citation>
    <scope>NUCLEOTIDE SEQUENCE [LARGE SCALE GENOMIC DNA]</scope>
    <source>
        <strain evidence="11">ATCC PRA-260 / SAW760</strain>
    </source>
</reference>
<dbReference type="AlphaFoldDB" id="B0EBK9"/>
<dbReference type="GO" id="GO:0005524">
    <property type="term" value="F:ATP binding"/>
    <property type="evidence" value="ECO:0007669"/>
    <property type="project" value="UniProtKB-UniRule"/>
</dbReference>
<dbReference type="SMART" id="SM00233">
    <property type="entry name" value="PH"/>
    <property type="match status" value="1"/>
</dbReference>
<keyword evidence="10" id="KW-0808">Transferase</keyword>
<evidence type="ECO:0000259" key="9">
    <source>
        <dbReference type="PROSITE" id="PS50108"/>
    </source>
</evidence>
<dbReference type="PANTHER" id="PTHR45832:SF22">
    <property type="entry name" value="SERINE_THREONINE-PROTEIN KINASE SAMKA-RELATED"/>
    <property type="match status" value="1"/>
</dbReference>
<dbReference type="OMA" id="ITKYEQK"/>
<dbReference type="RefSeq" id="XP_001735703.1">
    <property type="nucleotide sequence ID" value="XM_001735651.1"/>
</dbReference>
<evidence type="ECO:0000256" key="2">
    <source>
        <dbReference type="ARBA" id="ARBA00022741"/>
    </source>
</evidence>
<dbReference type="EC" id="2.7.12.2" evidence="10"/>
<dbReference type="InterPro" id="IPR051931">
    <property type="entry name" value="PAK3-like"/>
</dbReference>
<gene>
    <name evidence="10" type="ORF">EDI_014780</name>
</gene>
<proteinExistence type="inferred from homology"/>
<dbReference type="InterPro" id="IPR001849">
    <property type="entry name" value="PH_domain"/>
</dbReference>
<evidence type="ECO:0000256" key="3">
    <source>
        <dbReference type="ARBA" id="ARBA00022840"/>
    </source>
</evidence>
<dbReference type="GO" id="GO:0005547">
    <property type="term" value="F:phosphatidylinositol-3,4,5-trisphosphate binding"/>
    <property type="evidence" value="ECO:0007669"/>
    <property type="project" value="UniProtKB-ARBA"/>
</dbReference>
<dbReference type="SUPFAM" id="SSF56112">
    <property type="entry name" value="Protein kinase-like (PK-like)"/>
    <property type="match status" value="1"/>
</dbReference>
<evidence type="ECO:0000259" key="7">
    <source>
        <dbReference type="PROSITE" id="PS50003"/>
    </source>
</evidence>
<dbReference type="PANTHER" id="PTHR45832">
    <property type="entry name" value="SERINE/THREONINE-PROTEIN KINASE SAMKA-RELATED-RELATED"/>
    <property type="match status" value="1"/>
</dbReference>
<dbReference type="PROSITE" id="PS50108">
    <property type="entry name" value="CRIB"/>
    <property type="match status" value="1"/>
</dbReference>
<dbReference type="SMART" id="SM00220">
    <property type="entry name" value="S_TKc"/>
    <property type="match status" value="1"/>
</dbReference>
<dbReference type="eggNOG" id="KOG0578">
    <property type="taxonomic scope" value="Eukaryota"/>
</dbReference>
<dbReference type="EC" id="2.7.11.9" evidence="10"/>
<comment type="catalytic activity">
    <reaction evidence="4">
        <text>L-threonyl-[protein] + ATP = O-phospho-L-threonyl-[protein] + ADP + H(+)</text>
        <dbReference type="Rhea" id="RHEA:46608"/>
        <dbReference type="Rhea" id="RHEA-COMP:11060"/>
        <dbReference type="Rhea" id="RHEA-COMP:11605"/>
        <dbReference type="ChEBI" id="CHEBI:15378"/>
        <dbReference type="ChEBI" id="CHEBI:30013"/>
        <dbReference type="ChEBI" id="CHEBI:30616"/>
        <dbReference type="ChEBI" id="CHEBI:61977"/>
        <dbReference type="ChEBI" id="CHEBI:456216"/>
        <dbReference type="EC" id="2.7.11.1"/>
    </reaction>
</comment>
<feature type="binding site" evidence="6">
    <location>
        <position position="227"/>
    </location>
    <ligand>
        <name>ATP</name>
        <dbReference type="ChEBI" id="CHEBI:30616"/>
    </ligand>
</feature>
<dbReference type="PROSITE" id="PS50003">
    <property type="entry name" value="PH_DOMAIN"/>
    <property type="match status" value="1"/>
</dbReference>
<dbReference type="Gene3D" id="1.10.510.10">
    <property type="entry name" value="Transferase(Phosphotransferase) domain 1"/>
    <property type="match status" value="1"/>
</dbReference>
<dbReference type="Gene3D" id="2.30.29.30">
    <property type="entry name" value="Pleckstrin-homology domain (PH domain)/Phosphotyrosine-binding domain (PTB)"/>
    <property type="match status" value="1"/>
</dbReference>
<dbReference type="InterPro" id="IPR036936">
    <property type="entry name" value="CRIB_dom_sf"/>
</dbReference>
<keyword evidence="11" id="KW-1185">Reference proteome</keyword>
<dbReference type="Pfam" id="PF00069">
    <property type="entry name" value="Pkinase"/>
    <property type="match status" value="1"/>
</dbReference>
<dbReference type="Proteomes" id="UP000008076">
    <property type="component" value="Unassembled WGS sequence"/>
</dbReference>
<dbReference type="InterPro" id="IPR011009">
    <property type="entry name" value="Kinase-like_dom_sf"/>
</dbReference>
<name>B0EBK9_ENTDS</name>
<dbReference type="FunFam" id="1.10.510.10:FF:000905">
    <property type="entry name" value="Non-specific serine/threonine protein kinase"/>
    <property type="match status" value="1"/>
</dbReference>
<feature type="domain" description="Protein kinase" evidence="8">
    <location>
        <begin position="198"/>
        <end position="448"/>
    </location>
</feature>
<keyword evidence="3 6" id="KW-0067">ATP-binding</keyword>
<comment type="similarity">
    <text evidence="1">Belongs to the protein kinase superfamily. STE Ser/Thr protein kinase family. STE20 subfamily.</text>
</comment>
<dbReference type="Pfam" id="PF00169">
    <property type="entry name" value="PH"/>
    <property type="match status" value="1"/>
</dbReference>
<keyword evidence="10" id="KW-0418">Kinase</keyword>
<dbReference type="GO" id="GO:0004674">
    <property type="term" value="F:protein serine/threonine kinase activity"/>
    <property type="evidence" value="ECO:0007669"/>
    <property type="project" value="UniProtKB-KW"/>
</dbReference>
<dbReference type="EMBL" id="DS548605">
    <property type="protein sequence ID" value="EDR28083.1"/>
    <property type="molecule type" value="Genomic_DNA"/>
</dbReference>
<evidence type="ECO:0000256" key="1">
    <source>
        <dbReference type="ARBA" id="ARBA00008874"/>
    </source>
</evidence>
<dbReference type="SMART" id="SM00285">
    <property type="entry name" value="PBD"/>
    <property type="match status" value="1"/>
</dbReference>
<feature type="domain" description="CRIB" evidence="9">
    <location>
        <begin position="106"/>
        <end position="119"/>
    </location>
</feature>
<comment type="catalytic activity">
    <reaction evidence="5">
        <text>L-seryl-[protein] + ATP = O-phospho-L-seryl-[protein] + ADP + H(+)</text>
        <dbReference type="Rhea" id="RHEA:17989"/>
        <dbReference type="Rhea" id="RHEA-COMP:9863"/>
        <dbReference type="Rhea" id="RHEA-COMP:11604"/>
        <dbReference type="ChEBI" id="CHEBI:15378"/>
        <dbReference type="ChEBI" id="CHEBI:29999"/>
        <dbReference type="ChEBI" id="CHEBI:30616"/>
        <dbReference type="ChEBI" id="CHEBI:83421"/>
        <dbReference type="ChEBI" id="CHEBI:456216"/>
        <dbReference type="EC" id="2.7.11.1"/>
    </reaction>
</comment>
<protein>
    <submittedName>
        <fullName evidence="10">Serine/threonine protein kinase, putative</fullName>
        <ecNumber evidence="10">2.7.11.9</ecNumber>
        <ecNumber evidence="10">2.7.12.2</ecNumber>
    </submittedName>
</protein>
<dbReference type="VEuPathDB" id="AmoebaDB:EDI_014780"/>
<dbReference type="GO" id="GO:0004708">
    <property type="term" value="F:MAP kinase kinase activity"/>
    <property type="evidence" value="ECO:0007669"/>
    <property type="project" value="UniProtKB-EC"/>
</dbReference>
<evidence type="ECO:0000259" key="8">
    <source>
        <dbReference type="PROSITE" id="PS50011"/>
    </source>
</evidence>
<keyword evidence="2 6" id="KW-0547">Nucleotide-binding</keyword>
<organism evidence="11">
    <name type="scientific">Entamoeba dispar (strain ATCC PRA-260 / SAW760)</name>
    <dbReference type="NCBI Taxonomy" id="370354"/>
    <lineage>
        <taxon>Eukaryota</taxon>
        <taxon>Amoebozoa</taxon>
        <taxon>Evosea</taxon>
        <taxon>Archamoebae</taxon>
        <taxon>Mastigamoebida</taxon>
        <taxon>Entamoebidae</taxon>
        <taxon>Entamoeba</taxon>
    </lineage>
</organism>
<evidence type="ECO:0000313" key="11">
    <source>
        <dbReference type="Proteomes" id="UP000008076"/>
    </source>
</evidence>
<feature type="domain" description="PH" evidence="7">
    <location>
        <begin position="10"/>
        <end position="105"/>
    </location>
</feature>
<dbReference type="GeneID" id="5880668"/>
<dbReference type="InterPro" id="IPR000719">
    <property type="entry name" value="Prot_kinase_dom"/>
</dbReference>
<dbReference type="InterPro" id="IPR017441">
    <property type="entry name" value="Protein_kinase_ATP_BS"/>
</dbReference>
<dbReference type="FunFam" id="3.90.810.10:FF:000013">
    <property type="entry name" value="Non-specific serine/threonine protein kinase"/>
    <property type="match status" value="1"/>
</dbReference>
<dbReference type="SUPFAM" id="SSF50729">
    <property type="entry name" value="PH domain-like"/>
    <property type="match status" value="1"/>
</dbReference>
<dbReference type="Pfam" id="PF00786">
    <property type="entry name" value="PBD"/>
    <property type="match status" value="1"/>
</dbReference>
<keyword evidence="10" id="KW-0723">Serine/threonine-protein kinase</keyword>
<dbReference type="GO" id="GO:0106310">
    <property type="term" value="F:protein serine kinase activity"/>
    <property type="evidence" value="ECO:0007669"/>
    <property type="project" value="RHEA"/>
</dbReference>
<dbReference type="KEGG" id="edi:EDI_014780"/>
<dbReference type="OrthoDB" id="248923at2759"/>
<evidence type="ECO:0000256" key="4">
    <source>
        <dbReference type="ARBA" id="ARBA00047899"/>
    </source>
</evidence>
<accession>B0EBK9</accession>
<dbReference type="Gene3D" id="3.90.810.10">
    <property type="entry name" value="CRIB domain"/>
    <property type="match status" value="1"/>
</dbReference>
<dbReference type="InterPro" id="IPR000095">
    <property type="entry name" value="CRIB_dom"/>
</dbReference>
<dbReference type="PROSITE" id="PS50011">
    <property type="entry name" value="PROTEIN_KINASE_DOM"/>
    <property type="match status" value="1"/>
</dbReference>
<dbReference type="FunFam" id="2.30.29.30:FF:000286">
    <property type="entry name" value="PH-protein kinase domain containing protein"/>
    <property type="match status" value="1"/>
</dbReference>
<dbReference type="PROSITE" id="PS00107">
    <property type="entry name" value="PROTEIN_KINASE_ATP"/>
    <property type="match status" value="1"/>
</dbReference>
<evidence type="ECO:0000256" key="5">
    <source>
        <dbReference type="ARBA" id="ARBA00048679"/>
    </source>
</evidence>